<organism evidence="2">
    <name type="scientific">human gut metagenome</name>
    <dbReference type="NCBI Taxonomy" id="408170"/>
    <lineage>
        <taxon>unclassified sequences</taxon>
        <taxon>metagenomes</taxon>
        <taxon>organismal metagenomes</taxon>
    </lineage>
</organism>
<name>K1RN51_9ZZZZ</name>
<dbReference type="InterPro" id="IPR014238">
    <property type="entry name" value="Spore_YlmC/YmxH"/>
</dbReference>
<comment type="caution">
    <text evidence="2">The sequence shown here is derived from an EMBL/GenBank/DDBJ whole genome shotgun (WGS) entry which is preliminary data.</text>
</comment>
<sequence>MRLSELQNKNLVNVSNGKNIGNIIDVNIDYQSGNIKSFIIESKGSILTFLNKDNDMEVKWNDIQKIGEDVILVNMR</sequence>
<dbReference type="Gene3D" id="2.30.30.240">
    <property type="entry name" value="PRC-barrel domain"/>
    <property type="match status" value="1"/>
</dbReference>
<protein>
    <submittedName>
        <fullName evidence="2">Sporulation protein YlmC/YmxH</fullName>
    </submittedName>
</protein>
<evidence type="ECO:0000259" key="1">
    <source>
        <dbReference type="Pfam" id="PF05239"/>
    </source>
</evidence>
<evidence type="ECO:0000313" key="2">
    <source>
        <dbReference type="EMBL" id="EKC46808.1"/>
    </source>
</evidence>
<dbReference type="NCBIfam" id="TIGR02888">
    <property type="entry name" value="spore_YlmC_YmxH"/>
    <property type="match status" value="1"/>
</dbReference>
<dbReference type="SUPFAM" id="SSF50346">
    <property type="entry name" value="PRC-barrel domain"/>
    <property type="match status" value="1"/>
</dbReference>
<gene>
    <name evidence="2" type="ORF">OBE_16056</name>
</gene>
<accession>K1RN51</accession>
<feature type="domain" description="PRC-barrel" evidence="1">
    <location>
        <begin position="1"/>
        <end position="74"/>
    </location>
</feature>
<reference evidence="2" key="1">
    <citation type="journal article" date="2013" name="Environ. Microbiol.">
        <title>Microbiota from the distal guts of lean and obese adolescents exhibit partial functional redundancy besides clear differences in community structure.</title>
        <authorList>
            <person name="Ferrer M."/>
            <person name="Ruiz A."/>
            <person name="Lanza F."/>
            <person name="Haange S.B."/>
            <person name="Oberbach A."/>
            <person name="Till H."/>
            <person name="Bargiela R."/>
            <person name="Campoy C."/>
            <person name="Segura M.T."/>
            <person name="Richter M."/>
            <person name="von Bergen M."/>
            <person name="Seifert J."/>
            <person name="Suarez A."/>
        </authorList>
    </citation>
    <scope>NUCLEOTIDE SEQUENCE</scope>
</reference>
<proteinExistence type="predicted"/>
<dbReference type="Pfam" id="PF05239">
    <property type="entry name" value="PRC"/>
    <property type="match status" value="1"/>
</dbReference>
<dbReference type="PANTHER" id="PTHR40061:SF1">
    <property type="entry name" value="SPORULATION PROTEIN YLMC-RELATED"/>
    <property type="match status" value="1"/>
</dbReference>
<dbReference type="PANTHER" id="PTHR40061">
    <property type="entry name" value="SPORULATION PROTEIN YLMC-RELATED"/>
    <property type="match status" value="1"/>
</dbReference>
<dbReference type="EMBL" id="AJWZ01011006">
    <property type="protein sequence ID" value="EKC46808.1"/>
    <property type="molecule type" value="Genomic_DNA"/>
</dbReference>
<dbReference type="AlphaFoldDB" id="K1RN51"/>
<dbReference type="InterPro" id="IPR027275">
    <property type="entry name" value="PRC-brl_dom"/>
</dbReference>
<dbReference type="InterPro" id="IPR011033">
    <property type="entry name" value="PRC_barrel-like_sf"/>
</dbReference>